<evidence type="ECO:0000313" key="8">
    <source>
        <dbReference type="EMBL" id="MEN7551650.1"/>
    </source>
</evidence>
<feature type="transmembrane region" description="Helical" evidence="7">
    <location>
        <begin position="68"/>
        <end position="92"/>
    </location>
</feature>
<dbReference type="RefSeq" id="WP_346824429.1">
    <property type="nucleotide sequence ID" value="NZ_JBDKWZ010000025.1"/>
</dbReference>
<sequence>MKNVLRKLVPDTTALLLRLLLGGIFVYHGSNKLVTFQEQLPYFPDLIGIGAKTSFVLVIFAELVCGALVALGLFTRLSVIPIVFTMAIAFFIAHANDPFAQKELAFIFLLLSIVVFASGSGKYSIDQFIFKKS</sequence>
<keyword evidence="5 7" id="KW-1133">Transmembrane helix</keyword>
<feature type="transmembrane region" description="Helical" evidence="7">
    <location>
        <begin position="104"/>
        <end position="125"/>
    </location>
</feature>
<dbReference type="EMBL" id="JBDKWZ010000025">
    <property type="protein sequence ID" value="MEN7551650.1"/>
    <property type="molecule type" value="Genomic_DNA"/>
</dbReference>
<comment type="subcellular location">
    <subcellularLocation>
        <location evidence="1">Cell membrane</location>
        <topology evidence="1">Multi-pass membrane protein</topology>
    </subcellularLocation>
</comment>
<gene>
    <name evidence="8" type="ORF">AAG747_27290</name>
</gene>
<keyword evidence="4 7" id="KW-0812">Transmembrane</keyword>
<accession>A0AAW9S8Z3</accession>
<dbReference type="Pfam" id="PF07681">
    <property type="entry name" value="DoxX"/>
    <property type="match status" value="1"/>
</dbReference>
<name>A0AAW9S8Z3_9BACT</name>
<evidence type="ECO:0000256" key="3">
    <source>
        <dbReference type="ARBA" id="ARBA00022475"/>
    </source>
</evidence>
<dbReference type="PANTHER" id="PTHR33452">
    <property type="entry name" value="OXIDOREDUCTASE CATD-RELATED"/>
    <property type="match status" value="1"/>
</dbReference>
<organism evidence="8 9">
    <name type="scientific">Rapidithrix thailandica</name>
    <dbReference type="NCBI Taxonomy" id="413964"/>
    <lineage>
        <taxon>Bacteria</taxon>
        <taxon>Pseudomonadati</taxon>
        <taxon>Bacteroidota</taxon>
        <taxon>Cytophagia</taxon>
        <taxon>Cytophagales</taxon>
        <taxon>Flammeovirgaceae</taxon>
        <taxon>Rapidithrix</taxon>
    </lineage>
</organism>
<dbReference type="InterPro" id="IPR051907">
    <property type="entry name" value="DoxX-like_oxidoreductase"/>
</dbReference>
<keyword evidence="3" id="KW-1003">Cell membrane</keyword>
<dbReference type="InterPro" id="IPR032808">
    <property type="entry name" value="DoxX"/>
</dbReference>
<keyword evidence="6 7" id="KW-0472">Membrane</keyword>
<evidence type="ECO:0000313" key="9">
    <source>
        <dbReference type="Proteomes" id="UP001403385"/>
    </source>
</evidence>
<feature type="transmembrane region" description="Helical" evidence="7">
    <location>
        <begin position="42"/>
        <end position="61"/>
    </location>
</feature>
<keyword evidence="9" id="KW-1185">Reference proteome</keyword>
<dbReference type="AlphaFoldDB" id="A0AAW9S8Z3"/>
<evidence type="ECO:0000256" key="6">
    <source>
        <dbReference type="ARBA" id="ARBA00023136"/>
    </source>
</evidence>
<dbReference type="Proteomes" id="UP001403385">
    <property type="component" value="Unassembled WGS sequence"/>
</dbReference>
<proteinExistence type="inferred from homology"/>
<evidence type="ECO:0000256" key="5">
    <source>
        <dbReference type="ARBA" id="ARBA00022989"/>
    </source>
</evidence>
<dbReference type="GO" id="GO:0005886">
    <property type="term" value="C:plasma membrane"/>
    <property type="evidence" value="ECO:0007669"/>
    <property type="project" value="UniProtKB-SubCell"/>
</dbReference>
<comment type="caution">
    <text evidence="8">The sequence shown here is derived from an EMBL/GenBank/DDBJ whole genome shotgun (WGS) entry which is preliminary data.</text>
</comment>
<evidence type="ECO:0000256" key="2">
    <source>
        <dbReference type="ARBA" id="ARBA00006679"/>
    </source>
</evidence>
<evidence type="ECO:0000256" key="7">
    <source>
        <dbReference type="SAM" id="Phobius"/>
    </source>
</evidence>
<reference evidence="8 9" key="1">
    <citation type="submission" date="2024-04" db="EMBL/GenBank/DDBJ databases">
        <title>Novel genus in family Flammeovirgaceae.</title>
        <authorList>
            <person name="Nguyen T.H."/>
            <person name="Vuong T.Q."/>
            <person name="Le H."/>
            <person name="Kim S.-G."/>
        </authorList>
    </citation>
    <scope>NUCLEOTIDE SEQUENCE [LARGE SCALE GENOMIC DNA]</scope>
    <source>
        <strain evidence="8 9">JCM 23209</strain>
    </source>
</reference>
<protein>
    <submittedName>
        <fullName evidence="8">DoxX family protein</fullName>
    </submittedName>
</protein>
<evidence type="ECO:0000256" key="4">
    <source>
        <dbReference type="ARBA" id="ARBA00022692"/>
    </source>
</evidence>
<comment type="similarity">
    <text evidence="2">Belongs to the DoxX family.</text>
</comment>
<dbReference type="PANTHER" id="PTHR33452:SF1">
    <property type="entry name" value="INNER MEMBRANE PROTEIN YPHA-RELATED"/>
    <property type="match status" value="1"/>
</dbReference>
<feature type="transmembrane region" description="Helical" evidence="7">
    <location>
        <begin position="12"/>
        <end position="30"/>
    </location>
</feature>
<evidence type="ECO:0000256" key="1">
    <source>
        <dbReference type="ARBA" id="ARBA00004651"/>
    </source>
</evidence>